<feature type="chain" id="PRO_5042287005" description="Secreted protein" evidence="1">
    <location>
        <begin position="23"/>
        <end position="80"/>
    </location>
</feature>
<evidence type="ECO:0000313" key="2">
    <source>
        <dbReference type="EMBL" id="KAJ7724731.1"/>
    </source>
</evidence>
<dbReference type="EMBL" id="JARJLG010000235">
    <property type="protein sequence ID" value="KAJ7724731.1"/>
    <property type="molecule type" value="Genomic_DNA"/>
</dbReference>
<proteinExistence type="predicted"/>
<sequence length="80" mass="8546">MHLLLSCRHICSFLAASRLVWGEMVASTKAGLGSQRNGKEIGASIHFGIHLFPQTTLNLAGSVGYALDFLWNLELGSSSG</sequence>
<accession>A0AAD7HPP7</accession>
<keyword evidence="1" id="KW-0732">Signal</keyword>
<name>A0AAD7HPP7_9AGAR</name>
<gene>
    <name evidence="2" type="ORF">DFH07DRAFT_854614</name>
</gene>
<dbReference type="AlphaFoldDB" id="A0AAD7HPP7"/>
<dbReference type="Proteomes" id="UP001215280">
    <property type="component" value="Unassembled WGS sequence"/>
</dbReference>
<evidence type="ECO:0000313" key="3">
    <source>
        <dbReference type="Proteomes" id="UP001215280"/>
    </source>
</evidence>
<keyword evidence="3" id="KW-1185">Reference proteome</keyword>
<protein>
    <recommendedName>
        <fullName evidence="4">Secreted protein</fullName>
    </recommendedName>
</protein>
<comment type="caution">
    <text evidence="2">The sequence shown here is derived from an EMBL/GenBank/DDBJ whole genome shotgun (WGS) entry which is preliminary data.</text>
</comment>
<evidence type="ECO:0008006" key="4">
    <source>
        <dbReference type="Google" id="ProtNLM"/>
    </source>
</evidence>
<organism evidence="2 3">
    <name type="scientific">Mycena maculata</name>
    <dbReference type="NCBI Taxonomy" id="230809"/>
    <lineage>
        <taxon>Eukaryota</taxon>
        <taxon>Fungi</taxon>
        <taxon>Dikarya</taxon>
        <taxon>Basidiomycota</taxon>
        <taxon>Agaricomycotina</taxon>
        <taxon>Agaricomycetes</taxon>
        <taxon>Agaricomycetidae</taxon>
        <taxon>Agaricales</taxon>
        <taxon>Marasmiineae</taxon>
        <taxon>Mycenaceae</taxon>
        <taxon>Mycena</taxon>
    </lineage>
</organism>
<evidence type="ECO:0000256" key="1">
    <source>
        <dbReference type="SAM" id="SignalP"/>
    </source>
</evidence>
<feature type="signal peptide" evidence="1">
    <location>
        <begin position="1"/>
        <end position="22"/>
    </location>
</feature>
<reference evidence="2" key="1">
    <citation type="submission" date="2023-03" db="EMBL/GenBank/DDBJ databases">
        <title>Massive genome expansion in bonnet fungi (Mycena s.s.) driven by repeated elements and novel gene families across ecological guilds.</title>
        <authorList>
            <consortium name="Lawrence Berkeley National Laboratory"/>
            <person name="Harder C.B."/>
            <person name="Miyauchi S."/>
            <person name="Viragh M."/>
            <person name="Kuo A."/>
            <person name="Thoen E."/>
            <person name="Andreopoulos B."/>
            <person name="Lu D."/>
            <person name="Skrede I."/>
            <person name="Drula E."/>
            <person name="Henrissat B."/>
            <person name="Morin E."/>
            <person name="Kohler A."/>
            <person name="Barry K."/>
            <person name="LaButti K."/>
            <person name="Morin E."/>
            <person name="Salamov A."/>
            <person name="Lipzen A."/>
            <person name="Mereny Z."/>
            <person name="Hegedus B."/>
            <person name="Baldrian P."/>
            <person name="Stursova M."/>
            <person name="Weitz H."/>
            <person name="Taylor A."/>
            <person name="Grigoriev I.V."/>
            <person name="Nagy L.G."/>
            <person name="Martin F."/>
            <person name="Kauserud H."/>
        </authorList>
    </citation>
    <scope>NUCLEOTIDE SEQUENCE</scope>
    <source>
        <strain evidence="2">CBHHK188m</strain>
    </source>
</reference>